<keyword evidence="12 14" id="KW-0408">Iron</keyword>
<accession>A0A1Y1Z5K7</accession>
<dbReference type="PROSITE" id="PS50902">
    <property type="entry name" value="FLAVODOXIN_LIKE"/>
    <property type="match status" value="1"/>
</dbReference>
<dbReference type="GO" id="GO:0003958">
    <property type="term" value="F:NADPH-hemoprotein reductase activity"/>
    <property type="evidence" value="ECO:0007669"/>
    <property type="project" value="UniProtKB-UniRule"/>
</dbReference>
<evidence type="ECO:0000256" key="6">
    <source>
        <dbReference type="ARBA" id="ARBA00022643"/>
    </source>
</evidence>
<keyword evidence="6 14" id="KW-0288">FMN</keyword>
<dbReference type="EMBL" id="MCFA01000124">
    <property type="protein sequence ID" value="ORY05572.1"/>
    <property type="molecule type" value="Genomic_DNA"/>
</dbReference>
<comment type="catalytic activity">
    <reaction evidence="14">
        <text>an organic molecule + reduced [NADPH--hemoprotein reductase] + O2 = an alcohol + oxidized [NADPH--hemoprotein reductase] + H2O + H(+)</text>
        <dbReference type="Rhea" id="RHEA:17149"/>
        <dbReference type="Rhea" id="RHEA-COMP:11964"/>
        <dbReference type="Rhea" id="RHEA-COMP:11965"/>
        <dbReference type="ChEBI" id="CHEBI:15377"/>
        <dbReference type="ChEBI" id="CHEBI:15378"/>
        <dbReference type="ChEBI" id="CHEBI:15379"/>
        <dbReference type="ChEBI" id="CHEBI:30879"/>
        <dbReference type="ChEBI" id="CHEBI:57618"/>
        <dbReference type="ChEBI" id="CHEBI:58210"/>
        <dbReference type="ChEBI" id="CHEBI:142491"/>
        <dbReference type="EC" id="1.14.14.1"/>
    </reaction>
</comment>
<evidence type="ECO:0000256" key="15">
    <source>
        <dbReference type="PIRSR" id="PIRSR000209-1"/>
    </source>
</evidence>
<dbReference type="Gene3D" id="1.10.630.10">
    <property type="entry name" value="Cytochrome P450"/>
    <property type="match status" value="1"/>
</dbReference>
<dbReference type="InterPro" id="IPR017938">
    <property type="entry name" value="Riboflavin_synthase-like_b-brl"/>
</dbReference>
<dbReference type="GO" id="GO:0020037">
    <property type="term" value="F:heme binding"/>
    <property type="evidence" value="ECO:0007669"/>
    <property type="project" value="UniProtKB-UniRule"/>
</dbReference>
<dbReference type="Gene3D" id="3.40.50.360">
    <property type="match status" value="1"/>
</dbReference>
<evidence type="ECO:0000256" key="2">
    <source>
        <dbReference type="ARBA" id="ARBA00010018"/>
    </source>
</evidence>
<dbReference type="Pfam" id="PF00667">
    <property type="entry name" value="FAD_binding_1"/>
    <property type="match status" value="1"/>
</dbReference>
<name>A0A1Y1Z5K7_9PLEO</name>
<keyword evidence="11 14" id="KW-0560">Oxidoreductase</keyword>
<dbReference type="InterPro" id="IPR001128">
    <property type="entry name" value="Cyt_P450"/>
</dbReference>
<evidence type="ECO:0000256" key="9">
    <source>
        <dbReference type="ARBA" id="ARBA00022857"/>
    </source>
</evidence>
<dbReference type="GO" id="GO:0005829">
    <property type="term" value="C:cytosol"/>
    <property type="evidence" value="ECO:0007669"/>
    <property type="project" value="TreeGrafter"/>
</dbReference>
<evidence type="ECO:0000259" key="17">
    <source>
        <dbReference type="PROSITE" id="PS51384"/>
    </source>
</evidence>
<evidence type="ECO:0000256" key="8">
    <source>
        <dbReference type="ARBA" id="ARBA00022827"/>
    </source>
</evidence>
<evidence type="ECO:0000313" key="19">
    <source>
        <dbReference type="Proteomes" id="UP000193144"/>
    </source>
</evidence>
<dbReference type="STRING" id="1231657.A0A1Y1Z5K7"/>
<dbReference type="InterPro" id="IPR039261">
    <property type="entry name" value="FNR_nucleotide-bd"/>
</dbReference>
<dbReference type="InterPro" id="IPR036396">
    <property type="entry name" value="Cyt_P450_sf"/>
</dbReference>
<dbReference type="SUPFAM" id="SSF48264">
    <property type="entry name" value="Cytochrome P450"/>
    <property type="match status" value="1"/>
</dbReference>
<protein>
    <recommendedName>
        <fullName evidence="14">Bifunctional cytochrome P450/NADPH--P450 reductase</fullName>
    </recommendedName>
    <domain>
        <recommendedName>
            <fullName evidence="14">Cytochrome P450</fullName>
            <ecNumber evidence="14">1.14.14.1</ecNumber>
        </recommendedName>
    </domain>
    <domain>
        <recommendedName>
            <fullName evidence="14">NADPH--cytochrome P450 reductase</fullName>
            <ecNumber evidence="14">1.6.2.4</ecNumber>
        </recommendedName>
    </domain>
</protein>
<dbReference type="InterPro" id="IPR003097">
    <property type="entry name" value="CysJ-like_FAD-binding"/>
</dbReference>
<dbReference type="Gene3D" id="2.40.30.10">
    <property type="entry name" value="Translation factors"/>
    <property type="match status" value="1"/>
</dbReference>
<gene>
    <name evidence="18" type="ORF">BCR34DRAFT_604495</name>
</gene>
<dbReference type="CDD" id="cd06206">
    <property type="entry name" value="bifunctional_CYPOR"/>
    <property type="match status" value="1"/>
</dbReference>
<evidence type="ECO:0000256" key="13">
    <source>
        <dbReference type="ARBA" id="ARBA00023033"/>
    </source>
</evidence>
<sequence length="1082" mass="120375">MLKQIPSPTGLPILGNLLDVLYAGGSGEEAKDAGPLRAIERLADQYGPIYRLKMMGKDRVICTSYEIFEELCDETRFFKMPGAALESLNDKSAAGLFVSPSEKHPDWQQAHRILMPAFGPLAIRNMFDEMHDIASQLVLKWARKGSDQKIPVTEDFTRLTLDTIALCAMDFRFNSFYQDGMHPFVDAMVGMLTATQARQRTPGFIQKFKWAENEQAEKDGKYLRQVSEEIVRHRREHPTDKADLLNSMVNGKDSRTGEGMRDELIAANMVTFLVAGHETTSGLLSFAFHNMLKHPATYFKAQQEVDQVIGRGKITVDHLKDLPFLNAILRETLRLNPTAPGFTRGIRPENKEDAPSVGGYELKREWPVLYLLSKIQRDPNVYGDDANEFRPERMLDEEFNKLPKSAWKPFGTGMRACIGRAFAWQEALLVTALLLQNFYFKMDDPNYQLKIKSNLTIKPKDFYMKASLRKGITATSLQNTLTVTEGDVEKSTSSQDSAQAVHESTGKRMTILYGSNTGTCQSFATNLAAEAQNHGYCASVKDMDSGTNALPTEEPVAIITATYEGQPPDNAAQFLAWLDSMKEGQPLKGVSFAVFGCGHKDWANTFFRIPKLVDDTLETLGGERFATRGSSDGSQGDMFSDFDQWTESTFWPALLSKFGAGDICETTKKSRVEMDISTTTRASRLQHDVQQGKVVSAKILTAPGEPEKRQLEVKLPEGMEYEAGDYLAVLPMNPDESVRRVLKHFPLPLDAVVTIKAGGPVNLPTREPVSVSDLLKGFVELSLPATKRDIQTLKDFTSESVTLERLEDISSALYHTEVMSKRLSILDILETHSDIRLPFSEYLAMLPPMRPRHYSISSSPLKDPNSCSITYGVINTISLAGTGRFQGVSGTYLSSLSKGDVISVSVRSASHAFHLPASPSTTPIMMFCNGTGLAPFHSFVQERAIQIASNPNASLAPAILFIGCRSLCRDALYAEDFAKWEKKGAVDVRYAFSREPEHERSGGCKYVQDRMLKDKKDVVEMWAKGAKVYLCGSPDMVAGIRSAASTIVEERRKKLGAEWTKEQIEGFFKGMRNERIAVDVFA</sequence>
<keyword evidence="5 14" id="KW-0285">Flavoprotein</keyword>
<keyword evidence="7 14" id="KW-0479">Metal-binding</keyword>
<evidence type="ECO:0000313" key="18">
    <source>
        <dbReference type="EMBL" id="ORY05572.1"/>
    </source>
</evidence>
<dbReference type="InterPro" id="IPR008254">
    <property type="entry name" value="Flavodoxin/NO_synth"/>
</dbReference>
<dbReference type="FunFam" id="1.10.630.10:FF:000040">
    <property type="entry name" value="Bifunctional cytochrome P450/NADPH--P450 reductase"/>
    <property type="match status" value="1"/>
</dbReference>
<dbReference type="OrthoDB" id="1470350at2759"/>
<dbReference type="AlphaFoldDB" id="A0A1Y1Z5K7"/>
<reference evidence="18 19" key="1">
    <citation type="submission" date="2016-07" db="EMBL/GenBank/DDBJ databases">
        <title>Pervasive Adenine N6-methylation of Active Genes in Fungi.</title>
        <authorList>
            <consortium name="DOE Joint Genome Institute"/>
            <person name="Mondo S.J."/>
            <person name="Dannebaum R.O."/>
            <person name="Kuo R.C."/>
            <person name="Labutti K."/>
            <person name="Haridas S."/>
            <person name="Kuo A."/>
            <person name="Salamov A."/>
            <person name="Ahrendt S.R."/>
            <person name="Lipzen A."/>
            <person name="Sullivan W."/>
            <person name="Andreopoulos W.B."/>
            <person name="Clum A."/>
            <person name="Lindquist E."/>
            <person name="Daum C."/>
            <person name="Ramamoorthy G.K."/>
            <person name="Gryganskyi A."/>
            <person name="Culley D."/>
            <person name="Magnuson J.K."/>
            <person name="James T.Y."/>
            <person name="O'Malley M.A."/>
            <person name="Stajich J.E."/>
            <person name="Spatafora J.W."/>
            <person name="Visel A."/>
            <person name="Grigoriev I.V."/>
        </authorList>
    </citation>
    <scope>NUCLEOTIDE SEQUENCE [LARGE SCALE GENOMIC DNA]</scope>
    <source>
        <strain evidence="18 19">CBS 115471</strain>
    </source>
</reference>
<dbReference type="SUPFAM" id="SSF52218">
    <property type="entry name" value="Flavoproteins"/>
    <property type="match status" value="1"/>
</dbReference>
<dbReference type="GO" id="GO:0005506">
    <property type="term" value="F:iron ion binding"/>
    <property type="evidence" value="ECO:0007669"/>
    <property type="project" value="UniProtKB-UniRule"/>
</dbReference>
<feature type="domain" description="Flavodoxin-like" evidence="16">
    <location>
        <begin position="509"/>
        <end position="650"/>
    </location>
</feature>
<evidence type="ECO:0000256" key="11">
    <source>
        <dbReference type="ARBA" id="ARBA00023002"/>
    </source>
</evidence>
<dbReference type="CDD" id="cd11068">
    <property type="entry name" value="CYP120A1"/>
    <property type="match status" value="1"/>
</dbReference>
<evidence type="ECO:0000256" key="5">
    <source>
        <dbReference type="ARBA" id="ARBA00022630"/>
    </source>
</evidence>
<dbReference type="InterPro" id="IPR017927">
    <property type="entry name" value="FAD-bd_FR_type"/>
</dbReference>
<evidence type="ECO:0000256" key="3">
    <source>
        <dbReference type="ARBA" id="ARBA00022448"/>
    </source>
</evidence>
<dbReference type="InterPro" id="IPR002401">
    <property type="entry name" value="Cyt_P450_E_grp-I"/>
</dbReference>
<keyword evidence="10 14" id="KW-0249">Electron transport</keyword>
<keyword evidence="9 14" id="KW-0521">NADP</keyword>
<evidence type="ECO:0000256" key="4">
    <source>
        <dbReference type="ARBA" id="ARBA00022617"/>
    </source>
</evidence>
<dbReference type="Proteomes" id="UP000193144">
    <property type="component" value="Unassembled WGS sequence"/>
</dbReference>
<dbReference type="PRINTS" id="PR00385">
    <property type="entry name" value="P450"/>
</dbReference>
<dbReference type="EC" id="1.14.14.1" evidence="14"/>
<dbReference type="InterPro" id="IPR017972">
    <property type="entry name" value="Cyt_P450_CS"/>
</dbReference>
<keyword evidence="4 14" id="KW-0349">Heme</keyword>
<dbReference type="PROSITE" id="PS51384">
    <property type="entry name" value="FAD_FR"/>
    <property type="match status" value="1"/>
</dbReference>
<dbReference type="PRINTS" id="PR00463">
    <property type="entry name" value="EP450I"/>
</dbReference>
<dbReference type="InterPro" id="IPR001433">
    <property type="entry name" value="OxRdtase_FAD/NAD-bd"/>
</dbReference>
<feature type="binding site" description="axial binding residue" evidence="15">
    <location>
        <position position="417"/>
    </location>
    <ligand>
        <name>heme</name>
        <dbReference type="ChEBI" id="CHEBI:30413"/>
    </ligand>
    <ligandPart>
        <name>Fe</name>
        <dbReference type="ChEBI" id="CHEBI:18248"/>
    </ligandPart>
</feature>
<dbReference type="PROSITE" id="PS00086">
    <property type="entry name" value="CYTOCHROME_P450"/>
    <property type="match status" value="1"/>
</dbReference>
<dbReference type="GO" id="GO:0070330">
    <property type="term" value="F:aromatase activity"/>
    <property type="evidence" value="ECO:0007669"/>
    <property type="project" value="UniProtKB-UniRule"/>
</dbReference>
<keyword evidence="3 14" id="KW-0813">Transport</keyword>
<dbReference type="SUPFAM" id="SSF52343">
    <property type="entry name" value="Ferredoxin reductase-like, C-terminal NADP-linked domain"/>
    <property type="match status" value="1"/>
</dbReference>
<keyword evidence="13 14" id="KW-0503">Monooxygenase</keyword>
<dbReference type="Pfam" id="PF00067">
    <property type="entry name" value="p450"/>
    <property type="match status" value="1"/>
</dbReference>
<evidence type="ECO:0000256" key="14">
    <source>
        <dbReference type="PIRNR" id="PIRNR000209"/>
    </source>
</evidence>
<evidence type="ECO:0000256" key="12">
    <source>
        <dbReference type="ARBA" id="ARBA00023004"/>
    </source>
</evidence>
<dbReference type="GO" id="GO:0010181">
    <property type="term" value="F:FMN binding"/>
    <property type="evidence" value="ECO:0007669"/>
    <property type="project" value="UniProtKB-UniRule"/>
</dbReference>
<dbReference type="InterPro" id="IPR023173">
    <property type="entry name" value="NADPH_Cyt_P450_Rdtase_alpha"/>
</dbReference>
<dbReference type="Gene3D" id="3.40.50.80">
    <property type="entry name" value="Nucleotide-binding domain of ferredoxin-NADP reductase (FNR) module"/>
    <property type="match status" value="1"/>
</dbReference>
<evidence type="ECO:0000256" key="1">
    <source>
        <dbReference type="ARBA" id="ARBA00001971"/>
    </source>
</evidence>
<evidence type="ECO:0000256" key="10">
    <source>
        <dbReference type="ARBA" id="ARBA00022982"/>
    </source>
</evidence>
<dbReference type="EC" id="1.6.2.4" evidence="14"/>
<dbReference type="InterPro" id="IPR029039">
    <property type="entry name" value="Flavoprotein-like_sf"/>
</dbReference>
<dbReference type="Pfam" id="PF00258">
    <property type="entry name" value="Flavodoxin_1"/>
    <property type="match status" value="1"/>
</dbReference>
<dbReference type="PANTHER" id="PTHR19384">
    <property type="entry name" value="NITRIC OXIDE SYNTHASE-RELATED"/>
    <property type="match status" value="1"/>
</dbReference>
<proteinExistence type="inferred from homology"/>
<feature type="domain" description="FAD-binding FR-type" evidence="17">
    <location>
        <begin position="687"/>
        <end position="916"/>
    </location>
</feature>
<comment type="cofactor">
    <cofactor evidence="14">
        <name>FAD</name>
        <dbReference type="ChEBI" id="CHEBI:57692"/>
    </cofactor>
    <cofactor evidence="14">
        <name>FMN</name>
        <dbReference type="ChEBI" id="CHEBI:58210"/>
    </cofactor>
</comment>
<dbReference type="PANTHER" id="PTHR19384:SF127">
    <property type="entry name" value="BIFUNCTIONAL CYTOCHROME P450_NADPH--P450 REDUCTASE"/>
    <property type="match status" value="1"/>
</dbReference>
<dbReference type="GO" id="GO:0050660">
    <property type="term" value="F:flavin adenine dinucleotide binding"/>
    <property type="evidence" value="ECO:0007669"/>
    <property type="project" value="TreeGrafter"/>
</dbReference>
<dbReference type="InterPro" id="IPR023206">
    <property type="entry name" value="Bifunctional_P450_P450_red"/>
</dbReference>
<comment type="catalytic activity">
    <reaction evidence="14">
        <text>2 oxidized [cytochrome P450] + NADPH = 2 reduced [cytochrome P450] + NADP(+) + H(+)</text>
        <dbReference type="Rhea" id="RHEA:24040"/>
        <dbReference type="Rhea" id="RHEA-COMP:14627"/>
        <dbReference type="Rhea" id="RHEA-COMP:14628"/>
        <dbReference type="ChEBI" id="CHEBI:15378"/>
        <dbReference type="ChEBI" id="CHEBI:55376"/>
        <dbReference type="ChEBI" id="CHEBI:57783"/>
        <dbReference type="ChEBI" id="CHEBI:58349"/>
        <dbReference type="ChEBI" id="CHEBI:60344"/>
        <dbReference type="EC" id="1.6.2.4"/>
    </reaction>
</comment>
<keyword evidence="8 14" id="KW-0274">FAD</keyword>
<evidence type="ECO:0000259" key="16">
    <source>
        <dbReference type="PROSITE" id="PS50902"/>
    </source>
</evidence>
<dbReference type="Pfam" id="PF00175">
    <property type="entry name" value="NAD_binding_1"/>
    <property type="match status" value="1"/>
</dbReference>
<dbReference type="Gene3D" id="1.20.990.10">
    <property type="entry name" value="NADPH-cytochrome p450 Reductase, Chain A, domain 3"/>
    <property type="match status" value="1"/>
</dbReference>
<comment type="cofactor">
    <cofactor evidence="1 14 15">
        <name>heme</name>
        <dbReference type="ChEBI" id="CHEBI:30413"/>
    </cofactor>
</comment>
<comment type="similarity">
    <text evidence="2 14">In the N-terminal section; belongs to the cytochrome P450 family.</text>
</comment>
<evidence type="ECO:0000256" key="7">
    <source>
        <dbReference type="ARBA" id="ARBA00022723"/>
    </source>
</evidence>
<keyword evidence="19" id="KW-1185">Reference proteome</keyword>
<comment type="caution">
    <text evidence="18">The sequence shown here is derived from an EMBL/GenBank/DDBJ whole genome shotgun (WGS) entry which is preliminary data.</text>
</comment>
<dbReference type="PIRSF" id="PIRSF000209">
    <property type="entry name" value="Bifunctional_P450_P450R"/>
    <property type="match status" value="1"/>
</dbReference>
<dbReference type="SUPFAM" id="SSF63380">
    <property type="entry name" value="Riboflavin synthase domain-like"/>
    <property type="match status" value="1"/>
</dbReference>
<organism evidence="18 19">
    <name type="scientific">Clohesyomyces aquaticus</name>
    <dbReference type="NCBI Taxonomy" id="1231657"/>
    <lineage>
        <taxon>Eukaryota</taxon>
        <taxon>Fungi</taxon>
        <taxon>Dikarya</taxon>
        <taxon>Ascomycota</taxon>
        <taxon>Pezizomycotina</taxon>
        <taxon>Dothideomycetes</taxon>
        <taxon>Pleosporomycetidae</taxon>
        <taxon>Pleosporales</taxon>
        <taxon>Lindgomycetaceae</taxon>
        <taxon>Clohesyomyces</taxon>
    </lineage>
</organism>